<evidence type="ECO:0000313" key="4">
    <source>
        <dbReference type="Proteomes" id="UP000004459"/>
    </source>
</evidence>
<dbReference type="Gene3D" id="3.40.190.10">
    <property type="entry name" value="Periplasmic binding protein-like II"/>
    <property type="match status" value="1"/>
</dbReference>
<protein>
    <submittedName>
        <fullName evidence="3">ABC transporter, substrate-binding protein, family 5</fullName>
    </submittedName>
</protein>
<keyword evidence="1" id="KW-0732">Signal</keyword>
<dbReference type="AlphaFoldDB" id="G9YUZ5"/>
<dbReference type="SUPFAM" id="SSF53850">
    <property type="entry name" value="Periplasmic binding protein-like II"/>
    <property type="match status" value="1"/>
</dbReference>
<dbReference type="Proteomes" id="UP000004459">
    <property type="component" value="Unassembled WGS sequence"/>
</dbReference>
<dbReference type="PANTHER" id="PTHR30290">
    <property type="entry name" value="PERIPLASMIC BINDING COMPONENT OF ABC TRANSPORTER"/>
    <property type="match status" value="1"/>
</dbReference>
<dbReference type="InterPro" id="IPR000914">
    <property type="entry name" value="SBP_5_dom"/>
</dbReference>
<dbReference type="Pfam" id="PF00496">
    <property type="entry name" value="SBP_bac_5"/>
    <property type="match status" value="1"/>
</dbReference>
<accession>G9YUZ5</accession>
<organism evidence="3 4">
    <name type="scientific">Flavonifractor plautii ATCC 29863</name>
    <dbReference type="NCBI Taxonomy" id="411475"/>
    <lineage>
        <taxon>Bacteria</taxon>
        <taxon>Bacillati</taxon>
        <taxon>Bacillota</taxon>
        <taxon>Clostridia</taxon>
        <taxon>Eubacteriales</taxon>
        <taxon>Oscillospiraceae</taxon>
        <taxon>Flavonifractor</taxon>
    </lineage>
</organism>
<evidence type="ECO:0000313" key="3">
    <source>
        <dbReference type="EMBL" id="EHM41347.1"/>
    </source>
</evidence>
<gene>
    <name evidence="3" type="ORF">HMPREF0372_03360</name>
</gene>
<dbReference type="STRING" id="292800.A4U99_06725"/>
<dbReference type="PROSITE" id="PS51257">
    <property type="entry name" value="PROKAR_LIPOPROTEIN"/>
    <property type="match status" value="1"/>
</dbReference>
<dbReference type="Gene3D" id="3.10.105.10">
    <property type="entry name" value="Dipeptide-binding Protein, Domain 3"/>
    <property type="match status" value="1"/>
</dbReference>
<dbReference type="EMBL" id="AGCK01000274">
    <property type="protein sequence ID" value="EHM41347.1"/>
    <property type="molecule type" value="Genomic_DNA"/>
</dbReference>
<proteinExistence type="predicted"/>
<evidence type="ECO:0000259" key="2">
    <source>
        <dbReference type="Pfam" id="PF00496"/>
    </source>
</evidence>
<feature type="signal peptide" evidence="1">
    <location>
        <begin position="1"/>
        <end position="23"/>
    </location>
</feature>
<dbReference type="RefSeq" id="WP_007493966.1">
    <property type="nucleotide sequence ID" value="NZ_JH417826.1"/>
</dbReference>
<comment type="caution">
    <text evidence="3">The sequence shown here is derived from an EMBL/GenBank/DDBJ whole genome shotgun (WGS) entry which is preliminary data.</text>
</comment>
<reference evidence="3 4" key="1">
    <citation type="submission" date="2011-08" db="EMBL/GenBank/DDBJ databases">
        <authorList>
            <person name="Weinstock G."/>
            <person name="Sodergren E."/>
            <person name="Clifton S."/>
            <person name="Fulton L."/>
            <person name="Fulton B."/>
            <person name="Courtney L."/>
            <person name="Fronick C."/>
            <person name="Harrison M."/>
            <person name="Strong C."/>
            <person name="Farmer C."/>
            <person name="Delahaunty K."/>
            <person name="Markovic C."/>
            <person name="Hall O."/>
            <person name="Minx P."/>
            <person name="Tomlinson C."/>
            <person name="Mitreva M."/>
            <person name="Hou S."/>
            <person name="Chen J."/>
            <person name="Wollam A."/>
            <person name="Pepin K.H."/>
            <person name="Johnson M."/>
            <person name="Bhonagiri V."/>
            <person name="Zhang X."/>
            <person name="Suruliraj S."/>
            <person name="Warren W."/>
            <person name="Chinwalla A."/>
            <person name="Mardis E.R."/>
            <person name="Wilson R.K."/>
        </authorList>
    </citation>
    <scope>NUCLEOTIDE SEQUENCE [LARGE SCALE GENOMIC DNA]</scope>
    <source>
        <strain evidence="3 4">ATCC 29863</strain>
    </source>
</reference>
<dbReference type="HOGENOM" id="CLU_017028_8_7_9"/>
<dbReference type="InterPro" id="IPR039424">
    <property type="entry name" value="SBP_5"/>
</dbReference>
<feature type="chain" id="PRO_5003529462" evidence="1">
    <location>
        <begin position="24"/>
        <end position="478"/>
    </location>
</feature>
<name>G9YUZ5_FLAPL</name>
<dbReference type="GO" id="GO:0015833">
    <property type="term" value="P:peptide transport"/>
    <property type="evidence" value="ECO:0007669"/>
    <property type="project" value="TreeGrafter"/>
</dbReference>
<feature type="non-terminal residue" evidence="3">
    <location>
        <position position="478"/>
    </location>
</feature>
<sequence>MKKQVLSLLLAGALTLGLFGCSAQTPEESGVPQSAPAQTEGTASAGVVEELKIGICKEVTPRTLASESGSFGRMNYNAFCAGTWLVRDENNEMQPNLMTSWEILDKGSTIRATFATDQGITWHDGEPFTIDDVIFTVDLMNNKLKSGYLSKITGVEKVDDTTVDFQVADGAAYFTLGNSAVFVRMYPKHIWEGIEDPSGYTGEDAVIGCGPYKLVQVDEEAQTMHYEAVGETYMGRALTVRSVTVRSYDSQDALVMALRTGEVDAMYDYSNPISPTMLPSISGVDGVDPGRGMNMGLFEILFGFQKQPTDDLEFRRAVRYALNYELLATTIGGEDGQVPGEGIISPAGIGYDDSLPKLVQDQEQAKAILEAAGYVDTDGDGWRERPDGTPMDVLVTPQYNATKAALYQRIAEIIVTNLGEVGVKCTLDEESIRNSDHEQQLRDDGAYEIYICYATQGVSFYKTPFLYMFNDDLSMWGT</sequence>
<evidence type="ECO:0000256" key="1">
    <source>
        <dbReference type="SAM" id="SignalP"/>
    </source>
</evidence>
<dbReference type="GO" id="GO:1904680">
    <property type="term" value="F:peptide transmembrane transporter activity"/>
    <property type="evidence" value="ECO:0007669"/>
    <property type="project" value="TreeGrafter"/>
</dbReference>
<feature type="domain" description="Solute-binding protein family 5" evidence="2">
    <location>
        <begin position="92"/>
        <end position="470"/>
    </location>
</feature>